<evidence type="ECO:0000313" key="2">
    <source>
        <dbReference type="Proteomes" id="UP000289738"/>
    </source>
</evidence>
<dbReference type="Proteomes" id="UP000289738">
    <property type="component" value="Chromosome A05"/>
</dbReference>
<organism evidence="1 2">
    <name type="scientific">Arachis hypogaea</name>
    <name type="common">Peanut</name>
    <dbReference type="NCBI Taxonomy" id="3818"/>
    <lineage>
        <taxon>Eukaryota</taxon>
        <taxon>Viridiplantae</taxon>
        <taxon>Streptophyta</taxon>
        <taxon>Embryophyta</taxon>
        <taxon>Tracheophyta</taxon>
        <taxon>Spermatophyta</taxon>
        <taxon>Magnoliopsida</taxon>
        <taxon>eudicotyledons</taxon>
        <taxon>Gunneridae</taxon>
        <taxon>Pentapetalae</taxon>
        <taxon>rosids</taxon>
        <taxon>fabids</taxon>
        <taxon>Fabales</taxon>
        <taxon>Fabaceae</taxon>
        <taxon>Papilionoideae</taxon>
        <taxon>50 kb inversion clade</taxon>
        <taxon>dalbergioids sensu lato</taxon>
        <taxon>Dalbergieae</taxon>
        <taxon>Pterocarpus clade</taxon>
        <taxon>Arachis</taxon>
    </lineage>
</organism>
<accession>A0A445D970</accession>
<evidence type="ECO:0000313" key="1">
    <source>
        <dbReference type="EMBL" id="RYR59716.1"/>
    </source>
</evidence>
<keyword evidence="2" id="KW-1185">Reference proteome</keyword>
<name>A0A445D970_ARAHY</name>
<reference evidence="1 2" key="1">
    <citation type="submission" date="2019-01" db="EMBL/GenBank/DDBJ databases">
        <title>Sequencing of cultivated peanut Arachis hypogaea provides insights into genome evolution and oil improvement.</title>
        <authorList>
            <person name="Chen X."/>
        </authorList>
    </citation>
    <scope>NUCLEOTIDE SEQUENCE [LARGE SCALE GENOMIC DNA]</scope>
    <source>
        <strain evidence="2">cv. Fuhuasheng</strain>
        <tissue evidence="1">Leaves</tissue>
    </source>
</reference>
<comment type="caution">
    <text evidence="1">The sequence shown here is derived from an EMBL/GenBank/DDBJ whole genome shotgun (WGS) entry which is preliminary data.</text>
</comment>
<dbReference type="EMBL" id="SDMP01000005">
    <property type="protein sequence ID" value="RYR59716.1"/>
    <property type="molecule type" value="Genomic_DNA"/>
</dbReference>
<gene>
    <name evidence="1" type="ORF">Ahy_A05g025657</name>
</gene>
<dbReference type="AlphaFoldDB" id="A0A445D970"/>
<sequence length="129" mass="14974">MATKRRLYRRIILLEPHFGTNAQGQAQEHPPHYHQHLPLLLDGSSNHVFDAENADSPRTDKVESIQDRILPLLDELKETTINSGNENDVLGSFWQIMHYRVVSRAYFLGHYLNEKLGAVAMYVRYEETQ</sequence>
<proteinExistence type="predicted"/>
<protein>
    <submittedName>
        <fullName evidence="1">Uncharacterized protein</fullName>
    </submittedName>
</protein>